<feature type="transmembrane region" description="Helical" evidence="1">
    <location>
        <begin position="223"/>
        <end position="244"/>
    </location>
</feature>
<gene>
    <name evidence="2" type="ORF">ACFO8Q_14895</name>
</gene>
<feature type="transmembrane region" description="Helical" evidence="1">
    <location>
        <begin position="250"/>
        <end position="270"/>
    </location>
</feature>
<name>A0ABV9Q276_9BACL</name>
<feature type="transmembrane region" description="Helical" evidence="1">
    <location>
        <begin position="62"/>
        <end position="79"/>
    </location>
</feature>
<evidence type="ECO:0000313" key="2">
    <source>
        <dbReference type="EMBL" id="MFC4768631.1"/>
    </source>
</evidence>
<evidence type="ECO:0008006" key="4">
    <source>
        <dbReference type="Google" id="ProtNLM"/>
    </source>
</evidence>
<protein>
    <recommendedName>
        <fullName evidence="4">DUF2157 domain-containing protein</fullName>
    </recommendedName>
</protein>
<keyword evidence="1" id="KW-0472">Membrane</keyword>
<keyword evidence="1" id="KW-0812">Transmembrane</keyword>
<proteinExistence type="predicted"/>
<keyword evidence="3" id="KW-1185">Reference proteome</keyword>
<feature type="transmembrane region" description="Helical" evidence="1">
    <location>
        <begin position="143"/>
        <end position="160"/>
    </location>
</feature>
<feature type="transmembrane region" description="Helical" evidence="1">
    <location>
        <begin position="111"/>
        <end position="131"/>
    </location>
</feature>
<feature type="transmembrane region" description="Helical" evidence="1">
    <location>
        <begin position="198"/>
        <end position="216"/>
    </location>
</feature>
<feature type="transmembrane region" description="Helical" evidence="1">
    <location>
        <begin position="167"/>
        <end position="186"/>
    </location>
</feature>
<comment type="caution">
    <text evidence="2">The sequence shown here is derived from an EMBL/GenBank/DDBJ whole genome shotgun (WGS) entry which is preliminary data.</text>
</comment>
<feature type="transmembrane region" description="Helical" evidence="1">
    <location>
        <begin position="85"/>
        <end position="104"/>
    </location>
</feature>
<dbReference type="RefSeq" id="WP_380026582.1">
    <property type="nucleotide sequence ID" value="NZ_JBHSHC010000111.1"/>
</dbReference>
<sequence>MDKSNKKLILKEIDSWRTNRLLPAEYCDFLSNLYAEGETFSSDQKTKNSFGVRRTSVPWRRLFSSLAVSLLLLLFVLHFTSFPNWMQIVILVILTVAFYCLAFFARLPIALLRIVFLTSACLLVALDGYFFVRSTGLTDSPEGSLMVLVLVLLIWIVSGTAGESRMIVSISWLAIGIFYHLVLQYVRQVAGSDYGMNTVYWLIFSVVSIGVGVFLGRTKLFVAPSWAIIGVLAVMVPDFLYLLSGAKPNFVIDVTAFLKLSLLVTLIIVFREGIQNWLDSFKMRQYNRVE</sequence>
<organism evidence="2 3">
    <name type="scientific">Effusibacillus consociatus</name>
    <dbReference type="NCBI Taxonomy" id="1117041"/>
    <lineage>
        <taxon>Bacteria</taxon>
        <taxon>Bacillati</taxon>
        <taxon>Bacillota</taxon>
        <taxon>Bacilli</taxon>
        <taxon>Bacillales</taxon>
        <taxon>Alicyclobacillaceae</taxon>
        <taxon>Effusibacillus</taxon>
    </lineage>
</organism>
<dbReference type="Proteomes" id="UP001596002">
    <property type="component" value="Unassembled WGS sequence"/>
</dbReference>
<keyword evidence="1" id="KW-1133">Transmembrane helix</keyword>
<evidence type="ECO:0000313" key="3">
    <source>
        <dbReference type="Proteomes" id="UP001596002"/>
    </source>
</evidence>
<accession>A0ABV9Q276</accession>
<reference evidence="3" key="1">
    <citation type="journal article" date="2019" name="Int. J. Syst. Evol. Microbiol.">
        <title>The Global Catalogue of Microorganisms (GCM) 10K type strain sequencing project: providing services to taxonomists for standard genome sequencing and annotation.</title>
        <authorList>
            <consortium name="The Broad Institute Genomics Platform"/>
            <consortium name="The Broad Institute Genome Sequencing Center for Infectious Disease"/>
            <person name="Wu L."/>
            <person name="Ma J."/>
        </authorList>
    </citation>
    <scope>NUCLEOTIDE SEQUENCE [LARGE SCALE GENOMIC DNA]</scope>
    <source>
        <strain evidence="3">WYCCWR 12678</strain>
    </source>
</reference>
<evidence type="ECO:0000256" key="1">
    <source>
        <dbReference type="SAM" id="Phobius"/>
    </source>
</evidence>
<dbReference type="EMBL" id="JBHSHC010000111">
    <property type="protein sequence ID" value="MFC4768631.1"/>
    <property type="molecule type" value="Genomic_DNA"/>
</dbReference>